<feature type="transmembrane region" description="Helical" evidence="1">
    <location>
        <begin position="300"/>
        <end position="322"/>
    </location>
</feature>
<gene>
    <name evidence="4" type="ORF">SDC9_135449</name>
</gene>
<dbReference type="AlphaFoldDB" id="A0A645DGF2"/>
<feature type="transmembrane region" description="Helical" evidence="1">
    <location>
        <begin position="92"/>
        <end position="111"/>
    </location>
</feature>
<feature type="transmembrane region" description="Helical" evidence="1">
    <location>
        <begin position="334"/>
        <end position="354"/>
    </location>
</feature>
<dbReference type="Pfam" id="PF07664">
    <property type="entry name" value="FeoB_C"/>
    <property type="match status" value="1"/>
</dbReference>
<feature type="domain" description="Ferrous iron transport protein B C-terminal" evidence="2">
    <location>
        <begin position="36"/>
        <end position="88"/>
    </location>
</feature>
<evidence type="ECO:0008006" key="5">
    <source>
        <dbReference type="Google" id="ProtNLM"/>
    </source>
</evidence>
<dbReference type="PANTHER" id="PTHR43185:SF1">
    <property type="entry name" value="FE(2+) TRANSPORTER FEOB"/>
    <property type="match status" value="1"/>
</dbReference>
<keyword evidence="1" id="KW-1133">Transmembrane helix</keyword>
<evidence type="ECO:0000256" key="1">
    <source>
        <dbReference type="SAM" id="Phobius"/>
    </source>
</evidence>
<reference evidence="4" key="1">
    <citation type="submission" date="2019-08" db="EMBL/GenBank/DDBJ databases">
        <authorList>
            <person name="Kucharzyk K."/>
            <person name="Murdoch R.W."/>
            <person name="Higgins S."/>
            <person name="Loffler F."/>
        </authorList>
    </citation>
    <scope>NUCLEOTIDE SEQUENCE</scope>
</reference>
<organism evidence="4">
    <name type="scientific">bioreactor metagenome</name>
    <dbReference type="NCBI Taxonomy" id="1076179"/>
    <lineage>
        <taxon>unclassified sequences</taxon>
        <taxon>metagenomes</taxon>
        <taxon>ecological metagenomes</taxon>
    </lineage>
</organism>
<evidence type="ECO:0000313" key="4">
    <source>
        <dbReference type="EMBL" id="MPM88347.1"/>
    </source>
</evidence>
<dbReference type="InterPro" id="IPR050860">
    <property type="entry name" value="FeoB_GTPase"/>
</dbReference>
<feature type="transmembrane region" description="Helical" evidence="1">
    <location>
        <begin position="30"/>
        <end position="51"/>
    </location>
</feature>
<keyword evidence="1" id="KW-0812">Transmembrane</keyword>
<comment type="caution">
    <text evidence="4">The sequence shown here is derived from an EMBL/GenBank/DDBJ whole genome shotgun (WGS) entry which is preliminary data.</text>
</comment>
<dbReference type="PANTHER" id="PTHR43185">
    <property type="entry name" value="FERROUS IRON TRANSPORT PROTEIN B"/>
    <property type="match status" value="1"/>
</dbReference>
<accession>A0A645DGF2</accession>
<keyword evidence="1" id="KW-0472">Membrane</keyword>
<dbReference type="GO" id="GO:0015093">
    <property type="term" value="F:ferrous iron transmembrane transporter activity"/>
    <property type="evidence" value="ECO:0007669"/>
    <property type="project" value="InterPro"/>
</dbReference>
<proteinExistence type="predicted"/>
<name>A0A645DGF2_9ZZZZ</name>
<evidence type="ECO:0000259" key="2">
    <source>
        <dbReference type="Pfam" id="PF07664"/>
    </source>
</evidence>
<dbReference type="InterPro" id="IPR011640">
    <property type="entry name" value="Fe2_transport_prot_B_C"/>
</dbReference>
<dbReference type="EMBL" id="VSSQ01035975">
    <property type="protein sequence ID" value="MPM88347.1"/>
    <property type="molecule type" value="Genomic_DNA"/>
</dbReference>
<feature type="domain" description="Nucleoside transporter/FeoB GTPase Gate" evidence="3">
    <location>
        <begin position="231"/>
        <end position="329"/>
    </location>
</feature>
<protein>
    <recommendedName>
        <fullName evidence="5">Fe(2+) transporter FeoB</fullName>
    </recommendedName>
</protein>
<dbReference type="GO" id="GO:0005886">
    <property type="term" value="C:plasma membrane"/>
    <property type="evidence" value="ECO:0007669"/>
    <property type="project" value="TreeGrafter"/>
</dbReference>
<evidence type="ECO:0000259" key="3">
    <source>
        <dbReference type="Pfam" id="PF07670"/>
    </source>
</evidence>
<sequence length="359" mass="39331">MVTILVAPLMSCSARLPVYTLLTAAFFSESIAGTVMFSVYLIGIVLAIAMAMTFRKWLFPGDSDTFIMEMPSYHLPTGRSIVTHMWERSMLYLKKAGTLILAASILVWFMTNYPSEVPYSKDFDQAREEITELYNVQVANEILTPMGIASLEENSALAAVIEQTRTIESQLAEVEGQSAQVAELELQQAGIEQTYPELYPAAVRYLELESTLDGDLGQLEKEQAGEKLAGSYAGRLGKVVEPAIQPLGFDWKIGVGLISAMAAKEVLVSTLGTIYSVGGDEEESGALQEILAADPVLSPLVAFSLMVFTLIYSPCLAALAVVRRETNSWKWTSFSFVYSTVLAWIVCFAIYQVGTILGF</sequence>
<dbReference type="InterPro" id="IPR011642">
    <property type="entry name" value="Gate_dom"/>
</dbReference>
<dbReference type="Pfam" id="PF07670">
    <property type="entry name" value="Gate"/>
    <property type="match status" value="1"/>
</dbReference>